<dbReference type="Proteomes" id="UP000287746">
    <property type="component" value="Unassembled WGS sequence"/>
</dbReference>
<dbReference type="PROSITE" id="PS50931">
    <property type="entry name" value="HTH_LYSR"/>
    <property type="match status" value="1"/>
</dbReference>
<dbReference type="InterPro" id="IPR036388">
    <property type="entry name" value="WH-like_DNA-bd_sf"/>
</dbReference>
<comment type="similarity">
    <text evidence="1">Belongs to the LysR transcriptional regulatory family.</text>
</comment>
<dbReference type="EMBL" id="QQYZ01000001">
    <property type="protein sequence ID" value="RSY90575.1"/>
    <property type="molecule type" value="Genomic_DNA"/>
</dbReference>
<evidence type="ECO:0000256" key="3">
    <source>
        <dbReference type="ARBA" id="ARBA00023125"/>
    </source>
</evidence>
<dbReference type="InterPro" id="IPR058163">
    <property type="entry name" value="LysR-type_TF_proteobact-type"/>
</dbReference>
<keyword evidence="3" id="KW-0238">DNA-binding</keyword>
<gene>
    <name evidence="6" type="ORF">DAH66_00930</name>
</gene>
<keyword evidence="2" id="KW-0805">Transcription regulation</keyword>
<dbReference type="GO" id="GO:0006351">
    <property type="term" value="P:DNA-templated transcription"/>
    <property type="evidence" value="ECO:0007669"/>
    <property type="project" value="TreeGrafter"/>
</dbReference>
<dbReference type="PANTHER" id="PTHR30537">
    <property type="entry name" value="HTH-TYPE TRANSCRIPTIONAL REGULATOR"/>
    <property type="match status" value="1"/>
</dbReference>
<dbReference type="InterPro" id="IPR005119">
    <property type="entry name" value="LysR_subst-bd"/>
</dbReference>
<dbReference type="SUPFAM" id="SSF46785">
    <property type="entry name" value="Winged helix' DNA-binding domain"/>
    <property type="match status" value="1"/>
</dbReference>
<dbReference type="Gene3D" id="3.40.190.10">
    <property type="entry name" value="Periplasmic binding protein-like II"/>
    <property type="match status" value="2"/>
</dbReference>
<dbReference type="GO" id="GO:0003700">
    <property type="term" value="F:DNA-binding transcription factor activity"/>
    <property type="evidence" value="ECO:0007669"/>
    <property type="project" value="InterPro"/>
</dbReference>
<comment type="caution">
    <text evidence="6">The sequence shown here is derived from an EMBL/GenBank/DDBJ whole genome shotgun (WGS) entry which is preliminary data.</text>
</comment>
<dbReference type="CDD" id="cd08432">
    <property type="entry name" value="PBP2_GcdR_TrpI_HvrB_AmpR_like"/>
    <property type="match status" value="1"/>
</dbReference>
<reference evidence="6 7" key="1">
    <citation type="submission" date="2018-07" db="EMBL/GenBank/DDBJ databases">
        <title>Genomic and Epidemiologic Investigation of an Indolent Hospital Outbreak.</title>
        <authorList>
            <person name="Johnson R.C."/>
            <person name="Deming C."/>
            <person name="Conlan S."/>
            <person name="Zellmer C.J."/>
            <person name="Michelin A.V."/>
            <person name="Lee-Lin S."/>
            <person name="Thomas P.J."/>
            <person name="Park M."/>
            <person name="Weingarten R.A."/>
            <person name="Less J."/>
            <person name="Dekker J.P."/>
            <person name="Frank K.M."/>
            <person name="Musser K.A."/>
            <person name="Mcquiston J.R."/>
            <person name="Henderson D.K."/>
            <person name="Lau A.F."/>
            <person name="Palmore T.N."/>
            <person name="Segre J.A."/>
        </authorList>
    </citation>
    <scope>NUCLEOTIDE SEQUENCE [LARGE SCALE GENOMIC DNA]</scope>
    <source>
        <strain evidence="6 7">SK-CDC1_0717</strain>
    </source>
</reference>
<evidence type="ECO:0000313" key="7">
    <source>
        <dbReference type="Proteomes" id="UP000287746"/>
    </source>
</evidence>
<dbReference type="Pfam" id="PF03466">
    <property type="entry name" value="LysR_substrate"/>
    <property type="match status" value="1"/>
</dbReference>
<sequence length="297" mass="31945">MVTSDLPSLIAIRAFEAAARLGGFASAARELDTTAAAVSYHVRRLEQELGIDLFHRHAQRVELSAAGALLAADALSAFTTLRAGFARAIDADQTRLGITALPSLGTTWLAPRLGRFRALHPELRVELDLSPDPRDLAGGGYDVAIRNGHGNWPGLHAIPLFPSVFTPLCAPGLADIARDLEDPNRQLRVSLLGRPDWWALWYRDLGHANGPAPERFGTTFSAEYLDVAAAIAGHGVAIGSPILFADDIAAGRLTRVHPHAATDGRAFWLVYPAARQRSAKIVAFRQWIAAEIAAAIH</sequence>
<dbReference type="InterPro" id="IPR036390">
    <property type="entry name" value="WH_DNA-bd_sf"/>
</dbReference>
<evidence type="ECO:0000256" key="2">
    <source>
        <dbReference type="ARBA" id="ARBA00023015"/>
    </source>
</evidence>
<dbReference type="GO" id="GO:0043565">
    <property type="term" value="F:sequence-specific DNA binding"/>
    <property type="evidence" value="ECO:0007669"/>
    <property type="project" value="TreeGrafter"/>
</dbReference>
<evidence type="ECO:0000256" key="1">
    <source>
        <dbReference type="ARBA" id="ARBA00009437"/>
    </source>
</evidence>
<evidence type="ECO:0000259" key="5">
    <source>
        <dbReference type="PROSITE" id="PS50931"/>
    </source>
</evidence>
<protein>
    <submittedName>
        <fullName evidence="6">LysR family transcriptional regulator</fullName>
    </submittedName>
</protein>
<dbReference type="Gene3D" id="1.10.10.10">
    <property type="entry name" value="Winged helix-like DNA-binding domain superfamily/Winged helix DNA-binding domain"/>
    <property type="match status" value="1"/>
</dbReference>
<dbReference type="SUPFAM" id="SSF53850">
    <property type="entry name" value="Periplasmic binding protein-like II"/>
    <property type="match status" value="1"/>
</dbReference>
<name>A0A430G958_9SPHN</name>
<dbReference type="AlphaFoldDB" id="A0A430G958"/>
<accession>A0A430G958</accession>
<evidence type="ECO:0000313" key="6">
    <source>
        <dbReference type="EMBL" id="RSY90575.1"/>
    </source>
</evidence>
<dbReference type="Pfam" id="PF00126">
    <property type="entry name" value="HTH_1"/>
    <property type="match status" value="1"/>
</dbReference>
<dbReference type="PANTHER" id="PTHR30537:SF26">
    <property type="entry name" value="GLYCINE CLEAVAGE SYSTEM TRANSCRIPTIONAL ACTIVATOR"/>
    <property type="match status" value="1"/>
</dbReference>
<dbReference type="InterPro" id="IPR000847">
    <property type="entry name" value="LysR_HTH_N"/>
</dbReference>
<proteinExistence type="inferred from homology"/>
<feature type="domain" description="HTH lysR-type" evidence="5">
    <location>
        <begin position="7"/>
        <end position="64"/>
    </location>
</feature>
<evidence type="ECO:0000256" key="4">
    <source>
        <dbReference type="ARBA" id="ARBA00023163"/>
    </source>
</evidence>
<dbReference type="PRINTS" id="PR00039">
    <property type="entry name" value="HTHLYSR"/>
</dbReference>
<organism evidence="6 7">
    <name type="scientific">Sphingomonas koreensis</name>
    <dbReference type="NCBI Taxonomy" id="93064"/>
    <lineage>
        <taxon>Bacteria</taxon>
        <taxon>Pseudomonadati</taxon>
        <taxon>Pseudomonadota</taxon>
        <taxon>Alphaproteobacteria</taxon>
        <taxon>Sphingomonadales</taxon>
        <taxon>Sphingomonadaceae</taxon>
        <taxon>Sphingomonas</taxon>
    </lineage>
</organism>
<keyword evidence="4" id="KW-0804">Transcription</keyword>